<feature type="transmembrane region" description="Helical" evidence="2">
    <location>
        <begin position="413"/>
        <end position="436"/>
    </location>
</feature>
<dbReference type="EMBL" id="JALLPJ020001097">
    <property type="protein sequence ID" value="KAL3776475.1"/>
    <property type="molecule type" value="Genomic_DNA"/>
</dbReference>
<evidence type="ECO:0000313" key="5">
    <source>
        <dbReference type="Proteomes" id="UP001530400"/>
    </source>
</evidence>
<dbReference type="InterPro" id="IPR052776">
    <property type="entry name" value="Chloro_ReproSupport/MetalTrans"/>
</dbReference>
<comment type="caution">
    <text evidence="3">The sequence shown here is derived from an EMBL/GenBank/DDBJ whole genome shotgun (WGS) entry which is preliminary data.</text>
</comment>
<evidence type="ECO:0000256" key="2">
    <source>
        <dbReference type="SAM" id="Phobius"/>
    </source>
</evidence>
<gene>
    <name evidence="4" type="ORF">ACHAWO_000078</name>
    <name evidence="3" type="ORF">ACHAWO_007555</name>
</gene>
<accession>A0ABD3NS20</accession>
<feature type="transmembrane region" description="Helical" evidence="2">
    <location>
        <begin position="328"/>
        <end position="347"/>
    </location>
</feature>
<name>A0ABD3NS20_9STRA</name>
<feature type="transmembrane region" description="Helical" evidence="2">
    <location>
        <begin position="367"/>
        <end position="392"/>
    </location>
</feature>
<keyword evidence="2" id="KW-0812">Transmembrane</keyword>
<dbReference type="EMBL" id="JALLPJ020000149">
    <property type="protein sequence ID" value="KAL3800945.1"/>
    <property type="molecule type" value="Genomic_DNA"/>
</dbReference>
<reference evidence="3 5" key="1">
    <citation type="submission" date="2024-10" db="EMBL/GenBank/DDBJ databases">
        <title>Updated reference genomes for cyclostephanoid diatoms.</title>
        <authorList>
            <person name="Roberts W.R."/>
            <person name="Alverson A.J."/>
        </authorList>
    </citation>
    <scope>NUCLEOTIDE SEQUENCE [LARGE SCALE GENOMIC DNA]</scope>
    <source>
        <strain evidence="3 5">AJA010-31</strain>
    </source>
</reference>
<proteinExistence type="predicted"/>
<feature type="transmembrane region" description="Helical" evidence="2">
    <location>
        <begin position="57"/>
        <end position="79"/>
    </location>
</feature>
<evidence type="ECO:0000313" key="3">
    <source>
        <dbReference type="EMBL" id="KAL3776475.1"/>
    </source>
</evidence>
<dbReference type="PANTHER" id="PTHR33876">
    <property type="entry name" value="UNNAMED PRODUCT"/>
    <property type="match status" value="1"/>
</dbReference>
<keyword evidence="5" id="KW-1185">Reference proteome</keyword>
<dbReference type="Proteomes" id="UP001530400">
    <property type="component" value="Unassembled WGS sequence"/>
</dbReference>
<protein>
    <submittedName>
        <fullName evidence="3">Uncharacterized protein</fullName>
    </submittedName>
</protein>
<dbReference type="AlphaFoldDB" id="A0ABD3NS20"/>
<feature type="transmembrane region" description="Helical" evidence="2">
    <location>
        <begin position="99"/>
        <end position="118"/>
    </location>
</feature>
<feature type="region of interest" description="Disordered" evidence="1">
    <location>
        <begin position="289"/>
        <end position="315"/>
    </location>
</feature>
<evidence type="ECO:0000256" key="1">
    <source>
        <dbReference type="SAM" id="MobiDB-lite"/>
    </source>
</evidence>
<evidence type="ECO:0000313" key="4">
    <source>
        <dbReference type="EMBL" id="KAL3800945.1"/>
    </source>
</evidence>
<organism evidence="3 5">
    <name type="scientific">Cyclotella atomus</name>
    <dbReference type="NCBI Taxonomy" id="382360"/>
    <lineage>
        <taxon>Eukaryota</taxon>
        <taxon>Sar</taxon>
        <taxon>Stramenopiles</taxon>
        <taxon>Ochrophyta</taxon>
        <taxon>Bacillariophyta</taxon>
        <taxon>Coscinodiscophyceae</taxon>
        <taxon>Thalassiosirophycidae</taxon>
        <taxon>Stephanodiscales</taxon>
        <taxon>Stephanodiscaceae</taxon>
        <taxon>Cyclotella</taxon>
    </lineage>
</organism>
<sequence>MASIIELFKTSIIVGTLYTLNGPNLAALATLSGTDIINHRDDDSDDRRKEKQRTESFLLGIRWGIGNSLGILLVGTILISLQSGDPDDEWVWMDDWLHTMLQAFVGVFLLILGIYGIVKALRNREYSMGANESDLEFKKSSMDSCSSVGLESAITEIVVNRIFDDHDDISSDSDSNDPKLPPQKIVPVKKRYSIGADSIVDQMVTCLDANDGRTSDDNLEANLGLSEFDLKMWQAAKALTDNMMLYADDDWSFGSKSVEASIRTIDMSDDMRRMQQHGPIPILTKEDDTKKTVTRTKCDTSRKSGSASSSKQRSNNNLLKSMSRCGSCLYCTPGVLAVFAGLVHGLSGPGEVLGVVPAVQLKKAHLAILYLSTFCVTSTLVMGGFACFYGSVCKCLVSREGRKDEDASMSRVFLLEFGSACLSIVVSIIWLTLLAVGQLETSLPVD</sequence>
<keyword evidence="2" id="KW-1133">Transmembrane helix</keyword>
<feature type="compositionally biased region" description="Basic and acidic residues" evidence="1">
    <location>
        <begin position="289"/>
        <end position="302"/>
    </location>
</feature>
<keyword evidence="2" id="KW-0472">Membrane</keyword>
<feature type="compositionally biased region" description="Low complexity" evidence="1">
    <location>
        <begin position="303"/>
        <end position="314"/>
    </location>
</feature>
<dbReference type="PANTHER" id="PTHR33876:SF4">
    <property type="entry name" value="CHLOROPLAST PROTEIN FOR GROWTH AND FERTILITY 2"/>
    <property type="match status" value="1"/>
</dbReference>